<dbReference type="Proteomes" id="UP000351155">
    <property type="component" value="Unassembled WGS sequence"/>
</dbReference>
<gene>
    <name evidence="2" type="ORF">NCTC12126_02433</name>
</gene>
<sequence>MLNSTTFKALHWVISITMAAMIFGYFYLQYEQRITVRDKLYEARQLTPRTWLYITEYAGANMTTGNVYRYFLSGKLNGDPLVMLEKQGIAPTLTANTPNAKVDGIGNNVSFTVYGTIYNFTTSAFFYDAGGIAVAPSVDLTARGEGWDRGKFSR</sequence>
<reference evidence="2 3" key="1">
    <citation type="submission" date="2019-03" db="EMBL/GenBank/DDBJ databases">
        <authorList>
            <consortium name="Pathogen Informatics"/>
        </authorList>
    </citation>
    <scope>NUCLEOTIDE SEQUENCE [LARGE SCALE GENOMIC DNA]</scope>
    <source>
        <strain evidence="2 3">NCTC12126</strain>
    </source>
</reference>
<feature type="transmembrane region" description="Helical" evidence="1">
    <location>
        <begin position="12"/>
        <end position="30"/>
    </location>
</feature>
<protein>
    <submittedName>
        <fullName evidence="2">Uncharacterized protein</fullName>
    </submittedName>
</protein>
<organism evidence="2 3">
    <name type="scientific">Enterobacter cancerogenus</name>
    <dbReference type="NCBI Taxonomy" id="69218"/>
    <lineage>
        <taxon>Bacteria</taxon>
        <taxon>Pseudomonadati</taxon>
        <taxon>Pseudomonadota</taxon>
        <taxon>Gammaproteobacteria</taxon>
        <taxon>Enterobacterales</taxon>
        <taxon>Enterobacteriaceae</taxon>
        <taxon>Enterobacter</taxon>
        <taxon>Enterobacter cloacae complex</taxon>
    </lineage>
</organism>
<keyword evidence="1" id="KW-1133">Transmembrane helix</keyword>
<keyword evidence="1" id="KW-0812">Transmembrane</keyword>
<evidence type="ECO:0000256" key="1">
    <source>
        <dbReference type="SAM" id="Phobius"/>
    </source>
</evidence>
<name>A0A484XRY1_9ENTR</name>
<dbReference type="AlphaFoldDB" id="A0A484XRY1"/>
<evidence type="ECO:0000313" key="3">
    <source>
        <dbReference type="Proteomes" id="UP000351155"/>
    </source>
</evidence>
<dbReference type="EMBL" id="CAADIW010000022">
    <property type="protein sequence ID" value="VFS26554.1"/>
    <property type="molecule type" value="Genomic_DNA"/>
</dbReference>
<keyword evidence="1" id="KW-0472">Membrane</keyword>
<accession>A0A484XRY1</accession>
<proteinExistence type="predicted"/>
<evidence type="ECO:0000313" key="2">
    <source>
        <dbReference type="EMBL" id="VFS26554.1"/>
    </source>
</evidence>